<sequence>MRRSNFRIMVVILLLVFKKVKMINNLIRYFFRKSFVIYGAIGGFVTLVQISLLFFMRNFLRIQDFFSVSIAYFVALILHYFLNKHITFLIKEKKVISYMSFKYVIVVAISYCIYVFNLYLFHDVLGIVFWLSLVLTLGINFILNYIFYEKIVFRNKPLEG</sequence>
<comment type="similarity">
    <text evidence="2">Belongs to the GtrA family.</text>
</comment>
<dbReference type="PANTHER" id="PTHR38459:SF1">
    <property type="entry name" value="PROPHAGE BACTOPRENOL-LINKED GLUCOSE TRANSLOCASE HOMOLOG"/>
    <property type="match status" value="1"/>
</dbReference>
<keyword evidence="4 6" id="KW-1133">Transmembrane helix</keyword>
<dbReference type="PANTHER" id="PTHR38459">
    <property type="entry name" value="PROPHAGE BACTOPRENOL-LINKED GLUCOSE TRANSLOCASE HOMOLOG"/>
    <property type="match status" value="1"/>
</dbReference>
<feature type="transmembrane region" description="Helical" evidence="6">
    <location>
        <begin position="127"/>
        <end position="148"/>
    </location>
</feature>
<feature type="transmembrane region" description="Helical" evidence="6">
    <location>
        <begin position="35"/>
        <end position="56"/>
    </location>
</feature>
<evidence type="ECO:0000313" key="8">
    <source>
        <dbReference type="EMBL" id="OXM86534.1"/>
    </source>
</evidence>
<keyword evidence="5 6" id="KW-0472">Membrane</keyword>
<reference evidence="8 9" key="1">
    <citation type="submission" date="2017-07" db="EMBL/GenBank/DDBJ databases">
        <title>Genome sequencing and assembly of Paenibacillus rigui.</title>
        <authorList>
            <person name="Mayilraj S."/>
        </authorList>
    </citation>
    <scope>NUCLEOTIDE SEQUENCE [LARGE SCALE GENOMIC DNA]</scope>
    <source>
        <strain evidence="8 9">JCM 16352</strain>
    </source>
</reference>
<evidence type="ECO:0000256" key="5">
    <source>
        <dbReference type="ARBA" id="ARBA00023136"/>
    </source>
</evidence>
<dbReference type="Pfam" id="PF04138">
    <property type="entry name" value="GtrA_DPMS_TM"/>
    <property type="match status" value="1"/>
</dbReference>
<dbReference type="Proteomes" id="UP000215509">
    <property type="component" value="Unassembled WGS sequence"/>
</dbReference>
<comment type="caution">
    <text evidence="8">The sequence shown here is derived from an EMBL/GenBank/DDBJ whole genome shotgun (WGS) entry which is preliminary data.</text>
</comment>
<proteinExistence type="inferred from homology"/>
<evidence type="ECO:0000256" key="2">
    <source>
        <dbReference type="ARBA" id="ARBA00009399"/>
    </source>
</evidence>
<feature type="transmembrane region" description="Helical" evidence="6">
    <location>
        <begin position="62"/>
        <end position="82"/>
    </location>
</feature>
<organism evidence="8 9">
    <name type="scientific">Paenibacillus rigui</name>
    <dbReference type="NCBI Taxonomy" id="554312"/>
    <lineage>
        <taxon>Bacteria</taxon>
        <taxon>Bacillati</taxon>
        <taxon>Bacillota</taxon>
        <taxon>Bacilli</taxon>
        <taxon>Bacillales</taxon>
        <taxon>Paenibacillaceae</taxon>
        <taxon>Paenibacillus</taxon>
    </lineage>
</organism>
<protein>
    <recommendedName>
        <fullName evidence="7">GtrA/DPMS transmembrane domain-containing protein</fullName>
    </recommendedName>
</protein>
<dbReference type="InterPro" id="IPR051401">
    <property type="entry name" value="GtrA_CellWall_Glycosyl"/>
</dbReference>
<evidence type="ECO:0000313" key="9">
    <source>
        <dbReference type="Proteomes" id="UP000215509"/>
    </source>
</evidence>
<dbReference type="OrthoDB" id="9812049at2"/>
<evidence type="ECO:0000259" key="7">
    <source>
        <dbReference type="Pfam" id="PF04138"/>
    </source>
</evidence>
<keyword evidence="9" id="KW-1185">Reference proteome</keyword>
<feature type="transmembrane region" description="Helical" evidence="6">
    <location>
        <begin position="103"/>
        <end position="121"/>
    </location>
</feature>
<evidence type="ECO:0000256" key="3">
    <source>
        <dbReference type="ARBA" id="ARBA00022692"/>
    </source>
</evidence>
<evidence type="ECO:0000256" key="4">
    <source>
        <dbReference type="ARBA" id="ARBA00022989"/>
    </source>
</evidence>
<dbReference type="GO" id="GO:0005886">
    <property type="term" value="C:plasma membrane"/>
    <property type="evidence" value="ECO:0007669"/>
    <property type="project" value="TreeGrafter"/>
</dbReference>
<name>A0A229UT13_9BACL</name>
<keyword evidence="3 6" id="KW-0812">Transmembrane</keyword>
<dbReference type="GO" id="GO:0000271">
    <property type="term" value="P:polysaccharide biosynthetic process"/>
    <property type="evidence" value="ECO:0007669"/>
    <property type="project" value="InterPro"/>
</dbReference>
<evidence type="ECO:0000256" key="1">
    <source>
        <dbReference type="ARBA" id="ARBA00004141"/>
    </source>
</evidence>
<dbReference type="EMBL" id="NMQW01000014">
    <property type="protein sequence ID" value="OXM86534.1"/>
    <property type="molecule type" value="Genomic_DNA"/>
</dbReference>
<comment type="subcellular location">
    <subcellularLocation>
        <location evidence="1">Membrane</location>
        <topology evidence="1">Multi-pass membrane protein</topology>
    </subcellularLocation>
</comment>
<evidence type="ECO:0000256" key="6">
    <source>
        <dbReference type="SAM" id="Phobius"/>
    </source>
</evidence>
<gene>
    <name evidence="8" type="ORF">CF651_10205</name>
</gene>
<feature type="domain" description="GtrA/DPMS transmembrane" evidence="7">
    <location>
        <begin position="38"/>
        <end position="153"/>
    </location>
</feature>
<accession>A0A229UT13</accession>
<dbReference type="InterPro" id="IPR007267">
    <property type="entry name" value="GtrA_DPMS_TM"/>
</dbReference>
<dbReference type="AlphaFoldDB" id="A0A229UT13"/>